<dbReference type="Gene3D" id="3.90.220.20">
    <property type="entry name" value="DNA methylase specificity domains"/>
    <property type="match status" value="2"/>
</dbReference>
<keyword evidence="5" id="KW-0540">Nuclease</keyword>
<dbReference type="InterPro" id="IPR052021">
    <property type="entry name" value="Type-I_RS_S_subunit"/>
</dbReference>
<keyword evidence="2" id="KW-0680">Restriction system</keyword>
<feature type="domain" description="Type I restriction modification DNA specificity" evidence="4">
    <location>
        <begin position="220"/>
        <end position="406"/>
    </location>
</feature>
<evidence type="ECO:0000313" key="5">
    <source>
        <dbReference type="EMBL" id="MCJ8149484.1"/>
    </source>
</evidence>
<comment type="similarity">
    <text evidence="1">Belongs to the type-I restriction system S methylase family.</text>
</comment>
<proteinExistence type="inferred from homology"/>
<keyword evidence="5" id="KW-0255">Endonuclease</keyword>
<comment type="caution">
    <text evidence="5">The sequence shown here is derived from an EMBL/GenBank/DDBJ whole genome shotgun (WGS) entry which is preliminary data.</text>
</comment>
<dbReference type="Proteomes" id="UP001201844">
    <property type="component" value="Unassembled WGS sequence"/>
</dbReference>
<accession>A0ABT0CMH1</accession>
<keyword evidence="3" id="KW-0238">DNA-binding</keyword>
<dbReference type="PANTHER" id="PTHR30408">
    <property type="entry name" value="TYPE-1 RESTRICTION ENZYME ECOKI SPECIFICITY PROTEIN"/>
    <property type="match status" value="1"/>
</dbReference>
<keyword evidence="5" id="KW-0378">Hydrolase</keyword>
<evidence type="ECO:0000256" key="2">
    <source>
        <dbReference type="ARBA" id="ARBA00022747"/>
    </source>
</evidence>
<dbReference type="Pfam" id="PF01420">
    <property type="entry name" value="Methylase_S"/>
    <property type="match status" value="1"/>
</dbReference>
<dbReference type="PANTHER" id="PTHR30408:SF12">
    <property type="entry name" value="TYPE I RESTRICTION ENZYME MJAVIII SPECIFICITY SUBUNIT"/>
    <property type="match status" value="1"/>
</dbReference>
<dbReference type="EC" id="3.1.21.-" evidence="5"/>
<evidence type="ECO:0000256" key="3">
    <source>
        <dbReference type="ARBA" id="ARBA00023125"/>
    </source>
</evidence>
<dbReference type="GO" id="GO:0004519">
    <property type="term" value="F:endonuclease activity"/>
    <property type="evidence" value="ECO:0007669"/>
    <property type="project" value="UniProtKB-KW"/>
</dbReference>
<dbReference type="GO" id="GO:0016787">
    <property type="term" value="F:hydrolase activity"/>
    <property type="evidence" value="ECO:0007669"/>
    <property type="project" value="UniProtKB-KW"/>
</dbReference>
<dbReference type="InterPro" id="IPR044946">
    <property type="entry name" value="Restrct_endonuc_typeI_TRD_sf"/>
</dbReference>
<evidence type="ECO:0000256" key="1">
    <source>
        <dbReference type="ARBA" id="ARBA00010923"/>
    </source>
</evidence>
<sequence>MSTDKEPISPKLRFPEFDDDWKEIRFSTFLKPELREVPKPTESYLAIGVRSHGRGTFQKPDADPKAIAMDSLYRVHQNDLIVNITFAWEGAIALVSAEDHGGLVSHRFPTYRFDETTVTHEFFRYIIENKRFRWKLELISPGGAGRNRVLSKQEFLKLEHRFPKLSEQKKVSTFLGAVDVKLRQLGRKRGLLAAYKRGVMQHLFSQRIRFKREDGSKYPDWEEKKFSGVFSWVRTNNLSRQHLSNSNGTIQNIHYGDIHSKFKANFRQSKEDVPFITSTAPINGFSDEEFCRLGDVVIADASEDYADIGKAIEIVEVRDRSLVAGLHTHVARPKPGELAVGFSGYLLRSASVRKQIVRMAQGISVLGISKANLERLNFHLPHPDEQRKIADFLAALDRRIDGIDDQITQIGKFREGLLQQMFV</sequence>
<dbReference type="EMBL" id="JAKVIN010000003">
    <property type="protein sequence ID" value="MCJ8149484.1"/>
    <property type="molecule type" value="Genomic_DNA"/>
</dbReference>
<protein>
    <submittedName>
        <fullName evidence="5">Restriction endonuclease subunit S</fullName>
        <ecNumber evidence="5">3.1.21.-</ecNumber>
    </submittedName>
</protein>
<dbReference type="SUPFAM" id="SSF116734">
    <property type="entry name" value="DNA methylase specificity domain"/>
    <property type="match status" value="2"/>
</dbReference>
<dbReference type="RefSeq" id="WP_241600568.1">
    <property type="nucleotide sequence ID" value="NZ_JAKVIN010000003.1"/>
</dbReference>
<keyword evidence="6" id="KW-1185">Reference proteome</keyword>
<gene>
    <name evidence="5" type="ORF">MKI86_10090</name>
</gene>
<reference evidence="5 6" key="1">
    <citation type="submission" date="2022-02" db="EMBL/GenBank/DDBJ databases">
        <title>Shinella B3.7 sp. nov., isolated from Sediment (Zhairuo Island).</title>
        <authorList>
            <person name="Chen G."/>
        </authorList>
    </citation>
    <scope>NUCLEOTIDE SEQUENCE [LARGE SCALE GENOMIC DNA]</scope>
    <source>
        <strain evidence="5 6">B3.7</strain>
    </source>
</reference>
<evidence type="ECO:0000313" key="6">
    <source>
        <dbReference type="Proteomes" id="UP001201844"/>
    </source>
</evidence>
<name>A0ABT0CMH1_9HYPH</name>
<evidence type="ECO:0000259" key="4">
    <source>
        <dbReference type="Pfam" id="PF01420"/>
    </source>
</evidence>
<organism evidence="5 6">
    <name type="scientific">Shinella sedimenti</name>
    <dbReference type="NCBI Taxonomy" id="2919913"/>
    <lineage>
        <taxon>Bacteria</taxon>
        <taxon>Pseudomonadati</taxon>
        <taxon>Pseudomonadota</taxon>
        <taxon>Alphaproteobacteria</taxon>
        <taxon>Hyphomicrobiales</taxon>
        <taxon>Rhizobiaceae</taxon>
        <taxon>Shinella</taxon>
    </lineage>
</organism>
<dbReference type="InterPro" id="IPR000055">
    <property type="entry name" value="Restrct_endonuc_typeI_TRD"/>
</dbReference>